<dbReference type="STRING" id="1851544.ODI_04129"/>
<evidence type="ECO:0000256" key="6">
    <source>
        <dbReference type="RuleBase" id="RU000481"/>
    </source>
</evidence>
<keyword evidence="4 6" id="KW-0808">Transferase</keyword>
<dbReference type="GO" id="GO:0006520">
    <property type="term" value="P:amino acid metabolic process"/>
    <property type="evidence" value="ECO:0007669"/>
    <property type="project" value="InterPro"/>
</dbReference>
<accession>A0A1C3K4C2</accession>
<comment type="cofactor">
    <cofactor evidence="1 6">
        <name>pyridoxal 5'-phosphate</name>
        <dbReference type="ChEBI" id="CHEBI:597326"/>
    </cofactor>
</comment>
<dbReference type="KEGG" id="odi:ODI_R0331"/>
<dbReference type="EMBL" id="LT907988">
    <property type="protein sequence ID" value="SOE46504.1"/>
    <property type="molecule type" value="Genomic_DNA"/>
</dbReference>
<dbReference type="PANTHER" id="PTHR46383:SF1">
    <property type="entry name" value="ASPARTATE AMINOTRANSFERASE"/>
    <property type="match status" value="1"/>
</dbReference>
<dbReference type="InterPro" id="IPR004838">
    <property type="entry name" value="NHTrfase_class1_PyrdxlP-BS"/>
</dbReference>
<evidence type="ECO:0000259" key="7">
    <source>
        <dbReference type="Pfam" id="PF00155"/>
    </source>
</evidence>
<evidence type="ECO:0000313" key="9">
    <source>
        <dbReference type="EMBL" id="SOE46504.1"/>
    </source>
</evidence>
<evidence type="ECO:0000256" key="1">
    <source>
        <dbReference type="ARBA" id="ARBA00001933"/>
    </source>
</evidence>
<dbReference type="SUPFAM" id="SSF53383">
    <property type="entry name" value="PLP-dependent transferases"/>
    <property type="match status" value="1"/>
</dbReference>
<comment type="similarity">
    <text evidence="2 6">Belongs to the class-I pyridoxal-phosphate-dependent aminotransferase family.</text>
</comment>
<evidence type="ECO:0000256" key="3">
    <source>
        <dbReference type="ARBA" id="ARBA00022576"/>
    </source>
</evidence>
<feature type="domain" description="Aminotransferase class I/classII large" evidence="7">
    <location>
        <begin position="16"/>
        <end position="375"/>
    </location>
</feature>
<reference evidence="9 10" key="2">
    <citation type="submission" date="2017-08" db="EMBL/GenBank/DDBJ databases">
        <authorList>
            <person name="de Groot N.N."/>
        </authorList>
    </citation>
    <scope>NUCLEOTIDE SEQUENCE [LARGE SCALE GENOMIC DNA]</scope>
    <source>
        <strain evidence="9">Orrdi1</strain>
    </source>
</reference>
<dbReference type="GO" id="GO:0030170">
    <property type="term" value="F:pyridoxal phosphate binding"/>
    <property type="evidence" value="ECO:0007669"/>
    <property type="project" value="InterPro"/>
</dbReference>
<evidence type="ECO:0000256" key="2">
    <source>
        <dbReference type="ARBA" id="ARBA00007441"/>
    </source>
</evidence>
<evidence type="ECO:0000313" key="8">
    <source>
        <dbReference type="EMBL" id="SBT26356.1"/>
    </source>
</evidence>
<dbReference type="GO" id="GO:0008483">
    <property type="term" value="F:transaminase activity"/>
    <property type="evidence" value="ECO:0007669"/>
    <property type="project" value="UniProtKB-KW"/>
</dbReference>
<dbReference type="InterPro" id="IPR015424">
    <property type="entry name" value="PyrdxlP-dep_Trfase"/>
</dbReference>
<dbReference type="PANTHER" id="PTHR46383">
    <property type="entry name" value="ASPARTATE AMINOTRANSFERASE"/>
    <property type="match status" value="1"/>
</dbReference>
<dbReference type="FunFam" id="3.40.640.10:FF:000033">
    <property type="entry name" value="Aspartate aminotransferase"/>
    <property type="match status" value="1"/>
</dbReference>
<reference evidence="8 10" key="1">
    <citation type="submission" date="2016-06" db="EMBL/GenBank/DDBJ databases">
        <authorList>
            <person name="Kjaerup R.B."/>
            <person name="Dalgaard T.S."/>
            <person name="Juul-Madsen H.R."/>
        </authorList>
    </citation>
    <scope>NUCLEOTIDE SEQUENCE [LARGE SCALE GENOMIC DNA]</scope>
    <source>
        <strain evidence="8">Orrdi1</strain>
    </source>
</reference>
<keyword evidence="5" id="KW-0663">Pyridoxal phosphate</keyword>
<dbReference type="AlphaFoldDB" id="A0A1C3K4C2"/>
<dbReference type="InterPro" id="IPR050596">
    <property type="entry name" value="AspAT/PAT-like"/>
</dbReference>
<dbReference type="EMBL" id="FLRC01000033">
    <property type="protein sequence ID" value="SBT26356.1"/>
    <property type="molecule type" value="Genomic_DNA"/>
</dbReference>
<gene>
    <name evidence="8" type="ORF">ODI_04129</name>
    <name evidence="9" type="ORF">ODI_R0331</name>
</gene>
<name>A0A1C3K4C2_9BURK</name>
<protein>
    <recommendedName>
        <fullName evidence="6">Aminotransferase</fullName>
        <ecNumber evidence="6">2.6.1.-</ecNumber>
    </recommendedName>
</protein>
<proteinExistence type="inferred from homology"/>
<keyword evidence="10" id="KW-1185">Reference proteome</keyword>
<dbReference type="Proteomes" id="UP000078558">
    <property type="component" value="Chromosome I"/>
</dbReference>
<dbReference type="CDD" id="cd00609">
    <property type="entry name" value="AAT_like"/>
    <property type="match status" value="1"/>
</dbReference>
<dbReference type="Gene3D" id="3.40.640.10">
    <property type="entry name" value="Type I PLP-dependent aspartate aminotransferase-like (Major domain)"/>
    <property type="match status" value="1"/>
</dbReference>
<dbReference type="InterPro" id="IPR015422">
    <property type="entry name" value="PyrdxlP-dep_Trfase_small"/>
</dbReference>
<organism evidence="8 10">
    <name type="scientific">Orrella dioscoreae</name>
    <dbReference type="NCBI Taxonomy" id="1851544"/>
    <lineage>
        <taxon>Bacteria</taxon>
        <taxon>Pseudomonadati</taxon>
        <taxon>Pseudomonadota</taxon>
        <taxon>Betaproteobacteria</taxon>
        <taxon>Burkholderiales</taxon>
        <taxon>Alcaligenaceae</taxon>
        <taxon>Orrella</taxon>
    </lineage>
</organism>
<evidence type="ECO:0000256" key="4">
    <source>
        <dbReference type="ARBA" id="ARBA00022679"/>
    </source>
</evidence>
<dbReference type="InterPro" id="IPR004839">
    <property type="entry name" value="Aminotransferase_I/II_large"/>
</dbReference>
<keyword evidence="3 6" id="KW-0032">Aminotransferase</keyword>
<evidence type="ECO:0000256" key="5">
    <source>
        <dbReference type="ARBA" id="ARBA00022898"/>
    </source>
</evidence>
<dbReference type="EC" id="2.6.1.-" evidence="6"/>
<evidence type="ECO:0000313" key="10">
    <source>
        <dbReference type="Proteomes" id="UP000078558"/>
    </source>
</evidence>
<dbReference type="Pfam" id="PF00155">
    <property type="entry name" value="Aminotran_1_2"/>
    <property type="match status" value="1"/>
</dbReference>
<dbReference type="InterPro" id="IPR015421">
    <property type="entry name" value="PyrdxlP-dep_Trfase_major"/>
</dbReference>
<dbReference type="Gene3D" id="3.90.1150.10">
    <property type="entry name" value="Aspartate Aminotransferase, domain 1"/>
    <property type="match status" value="1"/>
</dbReference>
<dbReference type="PROSITE" id="PS00105">
    <property type="entry name" value="AA_TRANSFER_CLASS_1"/>
    <property type="match status" value="1"/>
</dbReference>
<sequence length="383" mass="41387">MRVAQTARELKAAGRDVISLSTGEPDFHTPEHIQLAARDAAARGQTKYTPASGIEALRQAIVTKLSRENGLHYGMDEVMASNGAKQVISNALIATINPGDEVIIPVPYWVTYPELVGLLGGVPVYAQPEAGTLKLTPAVLEHHITAKTKWLMLNSPCNPSGAVYSLAELQGLAQVLARHPHVHVMSDDIYEHLVYDSVKFATLPQAAPELKARTLLVNGVSKAYAMTGWRIGYAAGDKALLKAMQKVQSQLTSAPNSVAQWAAAAALDGPFDDVLRFRQAYAQRRQLVARVLQPARGLRYAMPEGAFYYFISCEDALGKHTEDGRALASDQDFAQALLTQTGVAVVPGTAFGQPGYFRISFATETKALKKACERIAAFCASLR</sequence>